<gene>
    <name evidence="8" type="primary">menC</name>
    <name evidence="8" type="ORF">FKZ61_08630</name>
</gene>
<dbReference type="PANTHER" id="PTHR48073:SF5">
    <property type="entry name" value="O-SUCCINYLBENZOATE SYNTHASE"/>
    <property type="match status" value="1"/>
</dbReference>
<dbReference type="OrthoDB" id="9774531at2"/>
<dbReference type="SFLD" id="SFLDF00009">
    <property type="entry name" value="o-succinylbenzoate_synthase"/>
    <property type="match status" value="1"/>
</dbReference>
<keyword evidence="4 8" id="KW-0456">Lyase</keyword>
<reference evidence="8 9" key="1">
    <citation type="submission" date="2019-06" db="EMBL/GenBank/DDBJ databases">
        <title>Genome sequence of Litorilinea aerophila BAA-2444.</title>
        <authorList>
            <person name="Maclea K.S."/>
            <person name="Maurais E.G."/>
            <person name="Iannazzi L.C."/>
        </authorList>
    </citation>
    <scope>NUCLEOTIDE SEQUENCE [LARGE SCALE GENOMIC DNA]</scope>
    <source>
        <strain evidence="8 9">ATCC BAA-2444</strain>
    </source>
</reference>
<dbReference type="SMART" id="SM00922">
    <property type="entry name" value="MR_MLE"/>
    <property type="match status" value="1"/>
</dbReference>
<proteinExistence type="predicted"/>
<dbReference type="InParanoid" id="A0A540VHH6"/>
<evidence type="ECO:0000256" key="6">
    <source>
        <dbReference type="NCBIfam" id="TIGR01928"/>
    </source>
</evidence>
<evidence type="ECO:0000256" key="5">
    <source>
        <dbReference type="ARBA" id="ARBA00029491"/>
    </source>
</evidence>
<dbReference type="SFLD" id="SFLDS00001">
    <property type="entry name" value="Enolase"/>
    <property type="match status" value="1"/>
</dbReference>
<dbReference type="EMBL" id="VIGC01000009">
    <property type="protein sequence ID" value="TQE96141.1"/>
    <property type="molecule type" value="Genomic_DNA"/>
</dbReference>
<evidence type="ECO:0000256" key="2">
    <source>
        <dbReference type="ARBA" id="ARBA00022723"/>
    </source>
</evidence>
<dbReference type="Gene3D" id="3.20.20.120">
    <property type="entry name" value="Enolase-like C-terminal domain"/>
    <property type="match status" value="1"/>
</dbReference>
<dbReference type="Gene3D" id="3.30.390.10">
    <property type="entry name" value="Enolase-like, N-terminal domain"/>
    <property type="match status" value="1"/>
</dbReference>
<evidence type="ECO:0000259" key="7">
    <source>
        <dbReference type="SMART" id="SM00922"/>
    </source>
</evidence>
<dbReference type="Proteomes" id="UP000317371">
    <property type="component" value="Unassembled WGS sequence"/>
</dbReference>
<feature type="domain" description="Mandelate racemase/muconate lactonizing enzyme C-terminal" evidence="7">
    <location>
        <begin position="142"/>
        <end position="234"/>
    </location>
</feature>
<name>A0A540VHH6_9CHLR</name>
<keyword evidence="2" id="KW-0479">Metal-binding</keyword>
<dbReference type="FunCoup" id="A0A540VHH6">
    <property type="interactions" value="110"/>
</dbReference>
<keyword evidence="9" id="KW-1185">Reference proteome</keyword>
<evidence type="ECO:0000256" key="3">
    <source>
        <dbReference type="ARBA" id="ARBA00022842"/>
    </source>
</evidence>
<accession>A0A540VHH6</accession>
<dbReference type="InterPro" id="IPR029065">
    <property type="entry name" value="Enolase_C-like"/>
</dbReference>
<organism evidence="8 9">
    <name type="scientific">Litorilinea aerophila</name>
    <dbReference type="NCBI Taxonomy" id="1204385"/>
    <lineage>
        <taxon>Bacteria</taxon>
        <taxon>Bacillati</taxon>
        <taxon>Chloroflexota</taxon>
        <taxon>Caldilineae</taxon>
        <taxon>Caldilineales</taxon>
        <taxon>Caldilineaceae</taxon>
        <taxon>Litorilinea</taxon>
    </lineage>
</organism>
<dbReference type="SUPFAM" id="SSF51604">
    <property type="entry name" value="Enolase C-terminal domain-like"/>
    <property type="match status" value="1"/>
</dbReference>
<dbReference type="AlphaFoldDB" id="A0A540VHH6"/>
<dbReference type="InterPro" id="IPR013341">
    <property type="entry name" value="Mandelate_racemase_N_dom"/>
</dbReference>
<evidence type="ECO:0000313" key="9">
    <source>
        <dbReference type="Proteomes" id="UP000317371"/>
    </source>
</evidence>
<dbReference type="CDD" id="cd03317">
    <property type="entry name" value="NAAAR"/>
    <property type="match status" value="1"/>
</dbReference>
<dbReference type="InterPro" id="IPR029017">
    <property type="entry name" value="Enolase-like_N"/>
</dbReference>
<dbReference type="SFLD" id="SFLDG00180">
    <property type="entry name" value="muconate_cycloisomerase"/>
    <property type="match status" value="1"/>
</dbReference>
<dbReference type="InterPro" id="IPR013342">
    <property type="entry name" value="Mandelate_racemase_C"/>
</dbReference>
<dbReference type="GO" id="GO:0046872">
    <property type="term" value="F:metal ion binding"/>
    <property type="evidence" value="ECO:0007669"/>
    <property type="project" value="UniProtKB-KW"/>
</dbReference>
<dbReference type="InterPro" id="IPR036849">
    <property type="entry name" value="Enolase-like_C_sf"/>
</dbReference>
<dbReference type="GO" id="GO:0043748">
    <property type="term" value="F:O-succinylbenzoate synthase activity"/>
    <property type="evidence" value="ECO:0007669"/>
    <property type="project" value="UniProtKB-EC"/>
</dbReference>
<dbReference type="Pfam" id="PF02746">
    <property type="entry name" value="MR_MLE_N"/>
    <property type="match status" value="1"/>
</dbReference>
<dbReference type="EC" id="4.2.1.113" evidence="5 6"/>
<sequence>MKIERVELRKIRLPYVTPFETSGWREDGSYAVIVRVDAAGITGWGESPVGSSPFYNEENTNTVWTIQQDFLVPMLLQADLQGPEDVPPAFARVRGNRMAKAGLEFAVWDLFGKLQGRSLKEMLGGTRDRVPVGVSVGIQKDIDTLIRVVGNYLEEGYRRIKLKIRPGWDIEPTRAVRNTWPDLMLQVDANSIYHLSDAEHLARLDEFNLLLIEQPLEHDDIFDHAKLKPHLKTPLCLDESIVSPAHARWAIEMQACDIINIKPSRIGGFVDAKRIHDMAQEAGMPVWHGGMLETGIGRAANVALASLPNFSLPGDISANARYFARDIVHNPFTLNEDSTLTVPTAPGCGAEVDEAYLDEVTVERWEMRA</sequence>
<evidence type="ECO:0000256" key="4">
    <source>
        <dbReference type="ARBA" id="ARBA00023239"/>
    </source>
</evidence>
<dbReference type="SUPFAM" id="SSF54826">
    <property type="entry name" value="Enolase N-terminal domain-like"/>
    <property type="match status" value="1"/>
</dbReference>
<dbReference type="GO" id="GO:0016854">
    <property type="term" value="F:racemase and epimerase activity"/>
    <property type="evidence" value="ECO:0007669"/>
    <property type="project" value="UniProtKB-ARBA"/>
</dbReference>
<dbReference type="InterPro" id="IPR010197">
    <property type="entry name" value="OSBS/NAAAR"/>
</dbReference>
<dbReference type="Pfam" id="PF13378">
    <property type="entry name" value="MR_MLE_C"/>
    <property type="match status" value="1"/>
</dbReference>
<dbReference type="NCBIfam" id="TIGR01928">
    <property type="entry name" value="menC_lowGC_arch"/>
    <property type="match status" value="1"/>
</dbReference>
<dbReference type="RefSeq" id="WP_141609694.1">
    <property type="nucleotide sequence ID" value="NZ_VIGC02000009.1"/>
</dbReference>
<evidence type="ECO:0000256" key="1">
    <source>
        <dbReference type="ARBA" id="ARBA00001968"/>
    </source>
</evidence>
<protein>
    <recommendedName>
        <fullName evidence="5 6">o-succinylbenzoate synthase</fullName>
        <ecNumber evidence="5 6">4.2.1.113</ecNumber>
    </recommendedName>
</protein>
<dbReference type="UniPathway" id="UPA00079"/>
<evidence type="ECO:0000313" key="8">
    <source>
        <dbReference type="EMBL" id="TQE96141.1"/>
    </source>
</evidence>
<dbReference type="UniPathway" id="UPA01057">
    <property type="reaction ID" value="UER00165"/>
</dbReference>
<dbReference type="GO" id="GO:0009234">
    <property type="term" value="P:menaquinone biosynthetic process"/>
    <property type="evidence" value="ECO:0007669"/>
    <property type="project" value="UniProtKB-UniRule"/>
</dbReference>
<comment type="cofactor">
    <cofactor evidence="1">
        <name>a divalent metal cation</name>
        <dbReference type="ChEBI" id="CHEBI:60240"/>
    </cofactor>
</comment>
<comment type="caution">
    <text evidence="8">The sequence shown here is derived from an EMBL/GenBank/DDBJ whole genome shotgun (WGS) entry which is preliminary data.</text>
</comment>
<dbReference type="PANTHER" id="PTHR48073">
    <property type="entry name" value="O-SUCCINYLBENZOATE SYNTHASE-RELATED"/>
    <property type="match status" value="1"/>
</dbReference>
<keyword evidence="3" id="KW-0460">Magnesium</keyword>